<dbReference type="EMBL" id="JAVRRL010000042">
    <property type="protein sequence ID" value="KAK5111107.1"/>
    <property type="molecule type" value="Genomic_DNA"/>
</dbReference>
<proteinExistence type="predicted"/>
<feature type="compositionally biased region" description="Low complexity" evidence="1">
    <location>
        <begin position="293"/>
        <end position="310"/>
    </location>
</feature>
<reference evidence="2" key="1">
    <citation type="submission" date="2023-08" db="EMBL/GenBank/DDBJ databases">
        <title>Black Yeasts Isolated from many extreme environments.</title>
        <authorList>
            <person name="Coleine C."/>
            <person name="Stajich J.E."/>
            <person name="Selbmann L."/>
        </authorList>
    </citation>
    <scope>NUCLEOTIDE SEQUENCE</scope>
    <source>
        <strain evidence="2">CCFEE 5401</strain>
    </source>
</reference>
<comment type="caution">
    <text evidence="2">The sequence shown here is derived from an EMBL/GenBank/DDBJ whole genome shotgun (WGS) entry which is preliminary data.</text>
</comment>
<sequence>MAVSSLAYTMLGMEPPVPMTRPVEQDINAQGLDAMLNPRPRAARRATSHYNTFQTVCSSALDSPPNYTAATRQRLDVRRPREGEEVLPKYRSTVNCEAKVLLFLESINPLHGVSESDWREVYVVVRGTLFSVHRVKDGGPGKLLRSYTLQHAEVGLAADTQHTILVPQTRLAHLIPVAARRRAWQKDPEMFKTVRQNLLRLRVETDQMLLADANEERIHDLIGAVSAGIDISFAIDERNIPRQCTVPRRRRRQRGTGDLNDPSLLAEQQRILEQMYPDFAEQHPTTTSRPQLDRTTTVDTTTTEARPTPAQEDEDLDLAVMREDFANPNAPAPTQPTDSFRRPGMIRQTTASSLASTFSTDMIYASSPDHFNSTGKWQPPHPCTTAQIQRYTRRCMPVLLAEAVRASDVLICGGKRVRINWRMELLEEWELKPPSYRSHRFEVAAPTTVSTSSQSDNGAQQLQRSPSHSSQTPSCDMHSSSPLSARSAFAEREDQIEATHTGLAQLELTKSGTGMAEKSLVRGSAGQQDEGRKLEVRRVQGRVEACHGVVFCF</sequence>
<dbReference type="PANTHER" id="PTHR37283:SF1">
    <property type="entry name" value="PH DOMAIN-CONTAINING PROTEIN YHR131C"/>
    <property type="match status" value="1"/>
</dbReference>
<accession>A0AAN7YJE9</accession>
<organism evidence="2 3">
    <name type="scientific">Meristemomyces frigidus</name>
    <dbReference type="NCBI Taxonomy" id="1508187"/>
    <lineage>
        <taxon>Eukaryota</taxon>
        <taxon>Fungi</taxon>
        <taxon>Dikarya</taxon>
        <taxon>Ascomycota</taxon>
        <taxon>Pezizomycotina</taxon>
        <taxon>Dothideomycetes</taxon>
        <taxon>Dothideomycetidae</taxon>
        <taxon>Mycosphaerellales</taxon>
        <taxon>Teratosphaeriaceae</taxon>
        <taxon>Meristemomyces</taxon>
    </lineage>
</organism>
<feature type="region of interest" description="Disordered" evidence="1">
    <location>
        <begin position="282"/>
        <end position="310"/>
    </location>
</feature>
<feature type="compositionally biased region" description="Polar residues" evidence="1">
    <location>
        <begin position="447"/>
        <end position="484"/>
    </location>
</feature>
<dbReference type="PANTHER" id="PTHR37283">
    <property type="entry name" value="PH DOMAIN-CONTAINING PROTEIN YHR131C"/>
    <property type="match status" value="1"/>
</dbReference>
<protein>
    <submittedName>
        <fullName evidence="2">Uncharacterized protein</fullName>
    </submittedName>
</protein>
<evidence type="ECO:0000313" key="2">
    <source>
        <dbReference type="EMBL" id="KAK5111107.1"/>
    </source>
</evidence>
<evidence type="ECO:0000256" key="1">
    <source>
        <dbReference type="SAM" id="MobiDB-lite"/>
    </source>
</evidence>
<name>A0AAN7YJE9_9PEZI</name>
<feature type="region of interest" description="Disordered" evidence="1">
    <location>
        <begin position="245"/>
        <end position="264"/>
    </location>
</feature>
<evidence type="ECO:0000313" key="3">
    <source>
        <dbReference type="Proteomes" id="UP001310890"/>
    </source>
</evidence>
<dbReference type="Proteomes" id="UP001310890">
    <property type="component" value="Unassembled WGS sequence"/>
</dbReference>
<gene>
    <name evidence="2" type="ORF">LTR62_005306</name>
</gene>
<dbReference type="AlphaFoldDB" id="A0AAN7YJE9"/>
<feature type="region of interest" description="Disordered" evidence="1">
    <location>
        <begin position="502"/>
        <end position="532"/>
    </location>
</feature>
<feature type="region of interest" description="Disordered" evidence="1">
    <location>
        <begin position="447"/>
        <end position="488"/>
    </location>
</feature>